<evidence type="ECO:0000313" key="2">
    <source>
        <dbReference type="EMBL" id="GAH67801.1"/>
    </source>
</evidence>
<organism evidence="2">
    <name type="scientific">marine sediment metagenome</name>
    <dbReference type="NCBI Taxonomy" id="412755"/>
    <lineage>
        <taxon>unclassified sequences</taxon>
        <taxon>metagenomes</taxon>
        <taxon>ecological metagenomes</taxon>
    </lineage>
</organism>
<dbReference type="AlphaFoldDB" id="X1HC76"/>
<dbReference type="InterPro" id="IPR001296">
    <property type="entry name" value="Glyco_trans_1"/>
</dbReference>
<dbReference type="PANTHER" id="PTHR45947">
    <property type="entry name" value="SULFOQUINOVOSYL TRANSFERASE SQD2"/>
    <property type="match status" value="1"/>
</dbReference>
<comment type="caution">
    <text evidence="2">The sequence shown here is derived from an EMBL/GenBank/DDBJ whole genome shotgun (WGS) entry which is preliminary data.</text>
</comment>
<dbReference type="Gene3D" id="3.40.50.2000">
    <property type="entry name" value="Glycogen Phosphorylase B"/>
    <property type="match status" value="2"/>
</dbReference>
<reference evidence="2" key="1">
    <citation type="journal article" date="2014" name="Front. Microbiol.">
        <title>High frequency of phylogenetically diverse reductive dehalogenase-homologous genes in deep subseafloor sedimentary metagenomes.</title>
        <authorList>
            <person name="Kawai M."/>
            <person name="Futagami T."/>
            <person name="Toyoda A."/>
            <person name="Takaki Y."/>
            <person name="Nishi S."/>
            <person name="Hori S."/>
            <person name="Arai W."/>
            <person name="Tsubouchi T."/>
            <person name="Morono Y."/>
            <person name="Uchiyama I."/>
            <person name="Ito T."/>
            <person name="Fujiyama A."/>
            <person name="Inagaki F."/>
            <person name="Takami H."/>
        </authorList>
    </citation>
    <scope>NUCLEOTIDE SEQUENCE</scope>
    <source>
        <strain evidence="2">Expedition CK06-06</strain>
    </source>
</reference>
<dbReference type="EMBL" id="BARU01028193">
    <property type="protein sequence ID" value="GAH67801.1"/>
    <property type="molecule type" value="Genomic_DNA"/>
</dbReference>
<name>X1HC76_9ZZZZ</name>
<dbReference type="PANTHER" id="PTHR45947:SF3">
    <property type="entry name" value="SULFOQUINOVOSYL TRANSFERASE SQD2"/>
    <property type="match status" value="1"/>
</dbReference>
<dbReference type="InterPro" id="IPR050194">
    <property type="entry name" value="Glycosyltransferase_grp1"/>
</dbReference>
<sequence>AGDDKRIKFYGFLQHQQLKELYKKANLLIVPSICYDNSPTVIYESFSFGVPVIGSRIGGIPELVKEGYNGFLFEAGNVEELGSVIKKLTTNTSQLRRLSEGAFESTKKYDINEHIKKLEKLYYKETLDK</sequence>
<evidence type="ECO:0000259" key="1">
    <source>
        <dbReference type="Pfam" id="PF00534"/>
    </source>
</evidence>
<protein>
    <recommendedName>
        <fullName evidence="1">Glycosyl transferase family 1 domain-containing protein</fullName>
    </recommendedName>
</protein>
<dbReference type="GO" id="GO:0016757">
    <property type="term" value="F:glycosyltransferase activity"/>
    <property type="evidence" value="ECO:0007669"/>
    <property type="project" value="InterPro"/>
</dbReference>
<feature type="non-terminal residue" evidence="2">
    <location>
        <position position="1"/>
    </location>
</feature>
<gene>
    <name evidence="2" type="ORF">S03H2_45034</name>
</gene>
<proteinExistence type="predicted"/>
<dbReference type="Pfam" id="PF00534">
    <property type="entry name" value="Glycos_transf_1"/>
    <property type="match status" value="1"/>
</dbReference>
<feature type="domain" description="Glycosyl transferase family 1" evidence="1">
    <location>
        <begin position="5"/>
        <end position="102"/>
    </location>
</feature>
<accession>X1HC76</accession>
<dbReference type="SUPFAM" id="SSF53756">
    <property type="entry name" value="UDP-Glycosyltransferase/glycogen phosphorylase"/>
    <property type="match status" value="1"/>
</dbReference>